<comment type="caution">
    <text evidence="1">The sequence shown here is derived from an EMBL/GenBank/DDBJ whole genome shotgun (WGS) entry which is preliminary data.</text>
</comment>
<accession>A0A2N1PP97</accession>
<dbReference type="Proteomes" id="UP000233256">
    <property type="component" value="Unassembled WGS sequence"/>
</dbReference>
<gene>
    <name evidence="1" type="ORF">CVV64_10520</name>
</gene>
<reference evidence="1 2" key="1">
    <citation type="journal article" date="2017" name="ISME J.">
        <title>Potential for microbial H2 and metal transformations associated with novel bacteria and archaea in deep terrestrial subsurface sediments.</title>
        <authorList>
            <person name="Hernsdorf A.W."/>
            <person name="Amano Y."/>
            <person name="Miyakawa K."/>
            <person name="Ise K."/>
            <person name="Suzuki Y."/>
            <person name="Anantharaman K."/>
            <person name="Probst A."/>
            <person name="Burstein D."/>
            <person name="Thomas B.C."/>
            <person name="Banfield J.F."/>
        </authorList>
    </citation>
    <scope>NUCLEOTIDE SEQUENCE [LARGE SCALE GENOMIC DNA]</scope>
    <source>
        <strain evidence="1">HGW-Wallbacteria-1</strain>
    </source>
</reference>
<proteinExistence type="predicted"/>
<sequence>MIRIVTLIVLIISLNPASVSDCYSLEMTSSQERITGLSYRDNEAGTSSEQLSEELRKAPMVIHRENQSRVHLSNLSIDRTDSAHFEPYYPASPFGHTYEAFQEKSDDSNEFTKALMVRVRRFYREKVILADKEIASLIKKASARTSEEIQTELKEKVTQELRNEISGISIMAPFDWDEISLMRGELIKGGRRNRETPLDGLLVVRRTISLSTGNFKTDANEMISLFSNYTLPGSEIESLVFGELPQKWKWARAIVTGGQDGNREILGLMGVIDTGKEIILLEFTTELADRVEKEALFDYMAASIRQIK</sequence>
<dbReference type="AlphaFoldDB" id="A0A2N1PP97"/>
<organism evidence="1 2">
    <name type="scientific">Candidatus Wallbacteria bacterium HGW-Wallbacteria-1</name>
    <dbReference type="NCBI Taxonomy" id="2013854"/>
    <lineage>
        <taxon>Bacteria</taxon>
        <taxon>Candidatus Walliibacteriota</taxon>
    </lineage>
</organism>
<dbReference type="EMBL" id="PGXC01000007">
    <property type="protein sequence ID" value="PKK90154.1"/>
    <property type="molecule type" value="Genomic_DNA"/>
</dbReference>
<name>A0A2N1PP97_9BACT</name>
<evidence type="ECO:0000313" key="1">
    <source>
        <dbReference type="EMBL" id="PKK90154.1"/>
    </source>
</evidence>
<evidence type="ECO:0000313" key="2">
    <source>
        <dbReference type="Proteomes" id="UP000233256"/>
    </source>
</evidence>
<protein>
    <submittedName>
        <fullName evidence="1">Uncharacterized protein</fullName>
    </submittedName>
</protein>